<dbReference type="GO" id="GO:0031965">
    <property type="term" value="C:nuclear membrane"/>
    <property type="evidence" value="ECO:0007669"/>
    <property type="project" value="InterPro"/>
</dbReference>
<feature type="domain" description="Brl1/Brr6" evidence="3">
    <location>
        <begin position="283"/>
        <end position="416"/>
    </location>
</feature>
<dbReference type="SMART" id="SM01042">
    <property type="entry name" value="Brr6_like_C_C"/>
    <property type="match status" value="1"/>
</dbReference>
<dbReference type="InterPro" id="IPR018767">
    <property type="entry name" value="Brl1/Brr6_dom"/>
</dbReference>
<evidence type="ECO:0000313" key="4">
    <source>
        <dbReference type="EMBL" id="OVF10984.1"/>
    </source>
</evidence>
<gene>
    <name evidence="4" type="ORF">A9F13_01g04290</name>
</gene>
<feature type="region of interest" description="Disordered" evidence="1">
    <location>
        <begin position="94"/>
        <end position="117"/>
    </location>
</feature>
<dbReference type="EMBL" id="LYUB02000001">
    <property type="protein sequence ID" value="OVF10984.1"/>
    <property type="molecule type" value="Genomic_DNA"/>
</dbReference>
<name>A0AA91T445_CLALS</name>
<sequence>MSFQELGFGINSLSLHDSLNVSQDMHDDPMEIDEIHFNLDDQEVVDPSNNSSSSESLDISEDIENDDSQAHSLLNALSPTNLGAQYALKKQKLLMPPPPSASSPSSSPSKDSDLHDYEFDTSSMMHPYRQLPFASKDPDRSSFNPNVNSSFFSDVSDTPNTRNDAHSSFYYNTMMNRSYNYRKQMFPEQYQGANTSISVHEPDSRSSAVQVHHHHYYSSGYEDSGSTLPGSANFLKQYRSQIMPHGDTFDEKVTQVQRQAYQGMLPLPWDSKSSPAERVPYVLSSYLQLALNMVLSCYLLHIIVSIVQTIRQDVAHRLESQANNLLVEIASCERSYHENNCSPDTIVPALEKMCAYWEKCMNQDPFKGGNTSSVSAQIIGMILNSLVEPLSFKVFLVAAGAITVVFSCNFAFGYIRAKTYYGWASAQTAGST</sequence>
<dbReference type="GO" id="GO:0006998">
    <property type="term" value="P:nuclear envelope organization"/>
    <property type="evidence" value="ECO:0007669"/>
    <property type="project" value="InterPro"/>
</dbReference>
<dbReference type="GO" id="GO:0055088">
    <property type="term" value="P:lipid homeostasis"/>
    <property type="evidence" value="ECO:0007669"/>
    <property type="project" value="InterPro"/>
</dbReference>
<dbReference type="PANTHER" id="PTHR28136">
    <property type="entry name" value="NUCLEUS EXPORT PROTEIN BRR6"/>
    <property type="match status" value="1"/>
</dbReference>
<comment type="caution">
    <text evidence="4">The sequence shown here is derived from an EMBL/GenBank/DDBJ whole genome shotgun (WGS) entry which is preliminary data.</text>
</comment>
<evidence type="ECO:0000259" key="3">
    <source>
        <dbReference type="SMART" id="SM01042"/>
    </source>
</evidence>
<evidence type="ECO:0000313" key="5">
    <source>
        <dbReference type="Proteomes" id="UP000195602"/>
    </source>
</evidence>
<organism evidence="4 5">
    <name type="scientific">Clavispora lusitaniae</name>
    <name type="common">Candida lusitaniae</name>
    <dbReference type="NCBI Taxonomy" id="36911"/>
    <lineage>
        <taxon>Eukaryota</taxon>
        <taxon>Fungi</taxon>
        <taxon>Dikarya</taxon>
        <taxon>Ascomycota</taxon>
        <taxon>Saccharomycotina</taxon>
        <taxon>Pichiomycetes</taxon>
        <taxon>Metschnikowiaceae</taxon>
        <taxon>Clavispora</taxon>
    </lineage>
</organism>
<dbReference type="KEGG" id="clus:A9F13_01g04290"/>
<dbReference type="Pfam" id="PF10104">
    <property type="entry name" value="Brr6_like_C_C"/>
    <property type="match status" value="1"/>
</dbReference>
<accession>A0AA91T445</accession>
<reference evidence="4 5" key="1">
    <citation type="submission" date="2017-04" db="EMBL/GenBank/DDBJ databases">
        <title>Draft genome of the yeast Clavispora lusitaniae type strain CBS 6936.</title>
        <authorList>
            <person name="Durrens P."/>
            <person name="Klopp C."/>
            <person name="Biteau N."/>
            <person name="Fitton-Ouhabi V."/>
            <person name="Dementhon K."/>
            <person name="Accoceberry I."/>
            <person name="Sherman D.J."/>
            <person name="Noel T."/>
        </authorList>
    </citation>
    <scope>NUCLEOTIDE SEQUENCE [LARGE SCALE GENOMIC DNA]</scope>
    <source>
        <strain evidence="4 5">CBS 6936</strain>
    </source>
</reference>
<dbReference type="AlphaFoldDB" id="A0AA91T445"/>
<evidence type="ECO:0000256" key="2">
    <source>
        <dbReference type="SAM" id="Phobius"/>
    </source>
</evidence>
<dbReference type="InterPro" id="IPR040202">
    <property type="entry name" value="Brl1/Brr6"/>
</dbReference>
<dbReference type="Proteomes" id="UP000195602">
    <property type="component" value="Unassembled WGS sequence"/>
</dbReference>
<keyword evidence="2" id="KW-1133">Transmembrane helix</keyword>
<evidence type="ECO:0000256" key="1">
    <source>
        <dbReference type="SAM" id="MobiDB-lite"/>
    </source>
</evidence>
<proteinExistence type="predicted"/>
<protein>
    <submittedName>
        <fullName evidence="4">Nucleus export protein</fullName>
    </submittedName>
</protein>
<feature type="transmembrane region" description="Helical" evidence="2">
    <location>
        <begin position="394"/>
        <end position="415"/>
    </location>
</feature>
<keyword evidence="2" id="KW-0472">Membrane</keyword>
<keyword evidence="2" id="KW-0812">Transmembrane</keyword>
<dbReference type="PANTHER" id="PTHR28136:SF1">
    <property type="entry name" value="NUCLEUS EXPORT PROTEIN BRL1"/>
    <property type="match status" value="1"/>
</dbReference>